<dbReference type="PANTHER" id="PTHR35998">
    <property type="entry name" value="OS02G0127900 PROTEIN"/>
    <property type="match status" value="1"/>
</dbReference>
<keyword evidence="2" id="KW-1185">Reference proteome</keyword>
<reference evidence="3" key="2">
    <citation type="submission" date="2025-08" db="UniProtKB">
        <authorList>
            <consortium name="RefSeq"/>
        </authorList>
    </citation>
    <scope>IDENTIFICATION</scope>
    <source>
        <tissue evidence="3">Leaves</tissue>
    </source>
</reference>
<dbReference type="Proteomes" id="UP001652660">
    <property type="component" value="Chromosome 8e"/>
</dbReference>
<reference evidence="2" key="1">
    <citation type="journal article" date="2025" name="Foods">
        <title>Unveiling the Microbial Signatures of Arabica Coffee Cherries: Insights into Ripeness Specific Diversity, Functional Traits, and Implications for Quality and Safety.</title>
        <authorList>
            <consortium name="RefSeq"/>
            <person name="Tenea G.N."/>
            <person name="Cifuentes V."/>
            <person name="Reyes P."/>
            <person name="Cevallos-Vallejos M."/>
        </authorList>
    </citation>
    <scope>NUCLEOTIDE SEQUENCE [LARGE SCALE GENOMIC DNA]</scope>
</reference>
<accession>A0A6P6TQP2</accession>
<feature type="compositionally biased region" description="Polar residues" evidence="1">
    <location>
        <begin position="109"/>
        <end position="122"/>
    </location>
</feature>
<dbReference type="GeneID" id="113703318"/>
<dbReference type="RefSeq" id="XP_027080445.1">
    <property type="nucleotide sequence ID" value="XM_027224644.2"/>
</dbReference>
<dbReference type="OrthoDB" id="2018352at2759"/>
<protein>
    <recommendedName>
        <fullName evidence="4">Protein IQ-DOMAIN 14-like</fullName>
    </recommendedName>
</protein>
<sequence length="200" mass="23057">MVLWEMTLATAYFLGLRRTYRLALKIQRRLISPNYPRIRQFAHRRTRAVFDVAIKVHRNIQERDLEVGRSIGIRILRWLDRMKPSAQIQPKPPRNGNASTSVKRHLTDSSHQSTPSNFQRNGVRSGAPDSDRHLFTSSRNVWPKSFQSVAMMMRRTKPAGVNTQYRHLSIYGLQALKVNYGGLGSGGVVRSDIMQWMLQN</sequence>
<evidence type="ECO:0000313" key="3">
    <source>
        <dbReference type="RefSeq" id="XP_027080445.1"/>
    </source>
</evidence>
<dbReference type="AlphaFoldDB" id="A0A6P6TQP2"/>
<dbReference type="PANTHER" id="PTHR35998:SF1">
    <property type="entry name" value="OS02G0127900 PROTEIN"/>
    <property type="match status" value="1"/>
</dbReference>
<evidence type="ECO:0000256" key="1">
    <source>
        <dbReference type="SAM" id="MobiDB-lite"/>
    </source>
</evidence>
<evidence type="ECO:0008006" key="4">
    <source>
        <dbReference type="Google" id="ProtNLM"/>
    </source>
</evidence>
<evidence type="ECO:0000313" key="2">
    <source>
        <dbReference type="Proteomes" id="UP001652660"/>
    </source>
</evidence>
<name>A0A6P6TQP2_COFAR</name>
<proteinExistence type="predicted"/>
<gene>
    <name evidence="3" type="primary">LOC113703318</name>
</gene>
<organism evidence="2 3">
    <name type="scientific">Coffea arabica</name>
    <name type="common">Arabian coffee</name>
    <dbReference type="NCBI Taxonomy" id="13443"/>
    <lineage>
        <taxon>Eukaryota</taxon>
        <taxon>Viridiplantae</taxon>
        <taxon>Streptophyta</taxon>
        <taxon>Embryophyta</taxon>
        <taxon>Tracheophyta</taxon>
        <taxon>Spermatophyta</taxon>
        <taxon>Magnoliopsida</taxon>
        <taxon>eudicotyledons</taxon>
        <taxon>Gunneridae</taxon>
        <taxon>Pentapetalae</taxon>
        <taxon>asterids</taxon>
        <taxon>lamiids</taxon>
        <taxon>Gentianales</taxon>
        <taxon>Rubiaceae</taxon>
        <taxon>Ixoroideae</taxon>
        <taxon>Gardenieae complex</taxon>
        <taxon>Bertiereae - Coffeeae clade</taxon>
        <taxon>Coffeeae</taxon>
        <taxon>Coffea</taxon>
    </lineage>
</organism>
<feature type="region of interest" description="Disordered" evidence="1">
    <location>
        <begin position="84"/>
        <end position="134"/>
    </location>
</feature>